<evidence type="ECO:0000256" key="1">
    <source>
        <dbReference type="ARBA" id="ARBA00002606"/>
    </source>
</evidence>
<dbReference type="PANTHER" id="PTHR11138:SF5">
    <property type="entry name" value="METHIONYL-TRNA FORMYLTRANSFERASE, MITOCHONDRIAL"/>
    <property type="match status" value="1"/>
</dbReference>
<keyword evidence="5 8" id="KW-0808">Transferase</keyword>
<comment type="caution">
    <text evidence="11">The sequence shown here is derived from an EMBL/GenBank/DDBJ whole genome shotgun (WGS) entry which is preliminary data.</text>
</comment>
<dbReference type="InterPro" id="IPR044135">
    <property type="entry name" value="Met-tRNA-FMT_C"/>
</dbReference>
<dbReference type="Proteomes" id="UP001562065">
    <property type="component" value="Unassembled WGS sequence"/>
</dbReference>
<keyword evidence="12" id="KW-1185">Reference proteome</keyword>
<dbReference type="EC" id="2.1.2.9" evidence="3 8"/>
<dbReference type="Pfam" id="PF00551">
    <property type="entry name" value="Formyl_trans_N"/>
    <property type="match status" value="1"/>
</dbReference>
<dbReference type="NCBIfam" id="TIGR00460">
    <property type="entry name" value="fmt"/>
    <property type="match status" value="1"/>
</dbReference>
<feature type="domain" description="Formyl transferase C-terminal" evidence="10">
    <location>
        <begin position="206"/>
        <end position="301"/>
    </location>
</feature>
<gene>
    <name evidence="8 11" type="primary">fmt</name>
    <name evidence="11" type="ORF">AB5I84_00425</name>
</gene>
<dbReference type="Gene3D" id="3.10.25.10">
    <property type="entry name" value="Formyl transferase, C-terminal domain"/>
    <property type="match status" value="1"/>
</dbReference>
<evidence type="ECO:0000256" key="7">
    <source>
        <dbReference type="ARBA" id="ARBA00048558"/>
    </source>
</evidence>
<evidence type="ECO:0000256" key="5">
    <source>
        <dbReference type="ARBA" id="ARBA00022679"/>
    </source>
</evidence>
<comment type="catalytic activity">
    <reaction evidence="7 8">
        <text>L-methionyl-tRNA(fMet) + (6R)-10-formyltetrahydrofolate = N-formyl-L-methionyl-tRNA(fMet) + (6S)-5,6,7,8-tetrahydrofolate + H(+)</text>
        <dbReference type="Rhea" id="RHEA:24380"/>
        <dbReference type="Rhea" id="RHEA-COMP:9952"/>
        <dbReference type="Rhea" id="RHEA-COMP:9953"/>
        <dbReference type="ChEBI" id="CHEBI:15378"/>
        <dbReference type="ChEBI" id="CHEBI:57453"/>
        <dbReference type="ChEBI" id="CHEBI:78530"/>
        <dbReference type="ChEBI" id="CHEBI:78844"/>
        <dbReference type="ChEBI" id="CHEBI:195366"/>
        <dbReference type="EC" id="2.1.2.9"/>
    </reaction>
</comment>
<evidence type="ECO:0000313" key="11">
    <source>
        <dbReference type="EMBL" id="MEY1660607.1"/>
    </source>
</evidence>
<dbReference type="InterPro" id="IPR001555">
    <property type="entry name" value="GART_AS"/>
</dbReference>
<evidence type="ECO:0000256" key="2">
    <source>
        <dbReference type="ARBA" id="ARBA00010699"/>
    </source>
</evidence>
<dbReference type="Gene3D" id="3.40.50.170">
    <property type="entry name" value="Formyl transferase, N-terminal domain"/>
    <property type="match status" value="1"/>
</dbReference>
<evidence type="ECO:0000313" key="12">
    <source>
        <dbReference type="Proteomes" id="UP001562065"/>
    </source>
</evidence>
<dbReference type="SUPFAM" id="SSF53328">
    <property type="entry name" value="Formyltransferase"/>
    <property type="match status" value="1"/>
</dbReference>
<dbReference type="GO" id="GO:0004479">
    <property type="term" value="F:methionyl-tRNA formyltransferase activity"/>
    <property type="evidence" value="ECO:0007669"/>
    <property type="project" value="UniProtKB-EC"/>
</dbReference>
<protein>
    <recommendedName>
        <fullName evidence="4 8">Methionyl-tRNA formyltransferase</fullName>
        <ecNumber evidence="3 8">2.1.2.9</ecNumber>
    </recommendedName>
</protein>
<accession>A0ABV4ADK3</accession>
<proteinExistence type="inferred from homology"/>
<feature type="domain" description="Formyl transferase N-terminal" evidence="9">
    <location>
        <begin position="5"/>
        <end position="183"/>
    </location>
</feature>
<dbReference type="InterPro" id="IPR041711">
    <property type="entry name" value="Met-tRNA-FMT_N"/>
</dbReference>
<name>A0ABV4ADK3_9GAMM</name>
<comment type="similarity">
    <text evidence="2 8">Belongs to the Fmt family.</text>
</comment>
<feature type="binding site" evidence="8">
    <location>
        <begin position="112"/>
        <end position="115"/>
    </location>
    <ligand>
        <name>(6S)-5,6,7,8-tetrahydrofolate</name>
        <dbReference type="ChEBI" id="CHEBI:57453"/>
    </ligand>
</feature>
<dbReference type="EMBL" id="JBGCUO010000001">
    <property type="protein sequence ID" value="MEY1660607.1"/>
    <property type="molecule type" value="Genomic_DNA"/>
</dbReference>
<dbReference type="InterPro" id="IPR002376">
    <property type="entry name" value="Formyl_transf_N"/>
</dbReference>
<sequence>MTPLRIVFAGTPDFAALSLAALLASRHQVVAVLTQPDRPAGRGRTLTPSDVKVLAEQHQLPVLQPTTLRDADIGAQLASFDADVMVVVAYGLLIPQAILDLPRHGCINVHGSLLPRWRGAAPVHRAIAAGDDESGVTIMQMEAGLDTGPMLHKVATPITASDTGGSLYQRIAELGAAALVTVLDDLAQFQVGAEVQPEQGVSYAHKLGKQEAELDWQQDAEQLARTVRAFNPWPVAQVPFGDQRLRVWQAHAGPGSGAPGTLLSVSPDSLEVACGQGSLHITEAQLPGKKAQPVKDLLSGRAHLLRPGQLLADGFGSAS</sequence>
<comment type="function">
    <text evidence="1 8">Attaches a formyl group to the free amino group of methionyl-tRNA(fMet). The formyl group appears to play a dual role in the initiator identity of N-formylmethionyl-tRNA by promoting its recognition by IF2 and preventing the misappropriation of this tRNA by the elongation apparatus.</text>
</comment>
<keyword evidence="6 8" id="KW-0648">Protein biosynthesis</keyword>
<dbReference type="CDD" id="cd08704">
    <property type="entry name" value="Met_tRNA_FMT_C"/>
    <property type="match status" value="1"/>
</dbReference>
<evidence type="ECO:0000256" key="3">
    <source>
        <dbReference type="ARBA" id="ARBA00012261"/>
    </source>
</evidence>
<dbReference type="PANTHER" id="PTHR11138">
    <property type="entry name" value="METHIONYL-TRNA FORMYLTRANSFERASE"/>
    <property type="match status" value="1"/>
</dbReference>
<dbReference type="CDD" id="cd08646">
    <property type="entry name" value="FMT_core_Met-tRNA-FMT_N"/>
    <property type="match status" value="1"/>
</dbReference>
<evidence type="ECO:0000259" key="9">
    <source>
        <dbReference type="Pfam" id="PF00551"/>
    </source>
</evidence>
<dbReference type="HAMAP" id="MF_00182">
    <property type="entry name" value="Formyl_trans"/>
    <property type="match status" value="1"/>
</dbReference>
<evidence type="ECO:0000259" key="10">
    <source>
        <dbReference type="Pfam" id="PF02911"/>
    </source>
</evidence>
<evidence type="ECO:0000256" key="6">
    <source>
        <dbReference type="ARBA" id="ARBA00022917"/>
    </source>
</evidence>
<evidence type="ECO:0000256" key="8">
    <source>
        <dbReference type="HAMAP-Rule" id="MF_00182"/>
    </source>
</evidence>
<organism evidence="11 12">
    <name type="scientific">Isoalcanivorax beigongshangi</name>
    <dbReference type="NCBI Taxonomy" id="3238810"/>
    <lineage>
        <taxon>Bacteria</taxon>
        <taxon>Pseudomonadati</taxon>
        <taxon>Pseudomonadota</taxon>
        <taxon>Gammaproteobacteria</taxon>
        <taxon>Oceanospirillales</taxon>
        <taxon>Alcanivoracaceae</taxon>
        <taxon>Isoalcanivorax</taxon>
    </lineage>
</organism>
<dbReference type="Pfam" id="PF02911">
    <property type="entry name" value="Formyl_trans_C"/>
    <property type="match status" value="1"/>
</dbReference>
<dbReference type="PROSITE" id="PS00373">
    <property type="entry name" value="GART"/>
    <property type="match status" value="1"/>
</dbReference>
<dbReference type="SUPFAM" id="SSF50486">
    <property type="entry name" value="FMT C-terminal domain-like"/>
    <property type="match status" value="1"/>
</dbReference>
<reference evidence="11 12" key="1">
    <citation type="submission" date="2024-07" db="EMBL/GenBank/DDBJ databases">
        <authorList>
            <person name="Ren Q."/>
        </authorList>
    </citation>
    <scope>NUCLEOTIDE SEQUENCE [LARGE SCALE GENOMIC DNA]</scope>
    <source>
        <strain evidence="11 12">REN37</strain>
    </source>
</reference>
<dbReference type="RefSeq" id="WP_369453854.1">
    <property type="nucleotide sequence ID" value="NZ_JBGCUO010000001.1"/>
</dbReference>
<dbReference type="InterPro" id="IPR011034">
    <property type="entry name" value="Formyl_transferase-like_C_sf"/>
</dbReference>
<evidence type="ECO:0000256" key="4">
    <source>
        <dbReference type="ARBA" id="ARBA00016014"/>
    </source>
</evidence>
<dbReference type="InterPro" id="IPR036477">
    <property type="entry name" value="Formyl_transf_N_sf"/>
</dbReference>
<dbReference type="InterPro" id="IPR037022">
    <property type="entry name" value="Formyl_trans_C_sf"/>
</dbReference>
<dbReference type="InterPro" id="IPR005793">
    <property type="entry name" value="Formyl_trans_C"/>
</dbReference>
<dbReference type="InterPro" id="IPR005794">
    <property type="entry name" value="Fmt"/>
</dbReference>